<evidence type="ECO:0000256" key="7">
    <source>
        <dbReference type="PROSITE-ProRule" id="PRU00169"/>
    </source>
</evidence>
<dbReference type="GO" id="GO:0000976">
    <property type="term" value="F:transcription cis-regulatory region binding"/>
    <property type="evidence" value="ECO:0007669"/>
    <property type="project" value="TreeGrafter"/>
</dbReference>
<keyword evidence="2 7" id="KW-0597">Phosphoprotein</keyword>
<feature type="DNA-binding region" description="OmpR/PhoB-type" evidence="8">
    <location>
        <begin position="125"/>
        <end position="223"/>
    </location>
</feature>
<keyword evidence="6" id="KW-0804">Transcription</keyword>
<dbReference type="Gene3D" id="1.10.10.10">
    <property type="entry name" value="Winged helix-like DNA-binding domain superfamily/Winged helix DNA-binding domain"/>
    <property type="match status" value="1"/>
</dbReference>
<evidence type="ECO:0000256" key="3">
    <source>
        <dbReference type="ARBA" id="ARBA00023012"/>
    </source>
</evidence>
<dbReference type="InterPro" id="IPR001789">
    <property type="entry name" value="Sig_transdc_resp-reg_receiver"/>
</dbReference>
<dbReference type="PROSITE" id="PS50110">
    <property type="entry name" value="RESPONSE_REGULATORY"/>
    <property type="match status" value="1"/>
</dbReference>
<feature type="domain" description="OmpR/PhoB-type" evidence="10">
    <location>
        <begin position="125"/>
        <end position="223"/>
    </location>
</feature>
<evidence type="ECO:0000259" key="10">
    <source>
        <dbReference type="PROSITE" id="PS51755"/>
    </source>
</evidence>
<dbReference type="Pfam" id="PF00072">
    <property type="entry name" value="Response_reg"/>
    <property type="match status" value="1"/>
</dbReference>
<dbReference type="SMART" id="SM00862">
    <property type="entry name" value="Trans_reg_C"/>
    <property type="match status" value="1"/>
</dbReference>
<evidence type="ECO:0000256" key="6">
    <source>
        <dbReference type="ARBA" id="ARBA00023163"/>
    </source>
</evidence>
<evidence type="ECO:0000256" key="1">
    <source>
        <dbReference type="ARBA" id="ARBA00004496"/>
    </source>
</evidence>
<accession>A0A0U1NW90</accession>
<keyword evidence="3" id="KW-0902">Two-component regulatory system</keyword>
<dbReference type="CDD" id="cd00383">
    <property type="entry name" value="trans_reg_C"/>
    <property type="match status" value="1"/>
</dbReference>
<organism evidence="11 12">
    <name type="scientific">Neobacillus massiliamazoniensis</name>
    <dbReference type="NCBI Taxonomy" id="1499688"/>
    <lineage>
        <taxon>Bacteria</taxon>
        <taxon>Bacillati</taxon>
        <taxon>Bacillota</taxon>
        <taxon>Bacilli</taxon>
        <taxon>Bacillales</taxon>
        <taxon>Bacillaceae</taxon>
        <taxon>Neobacillus</taxon>
    </lineage>
</organism>
<comment type="subcellular location">
    <subcellularLocation>
        <location evidence="1">Cytoplasm</location>
    </subcellularLocation>
</comment>
<dbReference type="InterPro" id="IPR001867">
    <property type="entry name" value="OmpR/PhoB-type_DNA-bd"/>
</dbReference>
<dbReference type="EMBL" id="CVRB01000002">
    <property type="protein sequence ID" value="CRK82118.1"/>
    <property type="molecule type" value="Genomic_DNA"/>
</dbReference>
<dbReference type="InterPro" id="IPR036388">
    <property type="entry name" value="WH-like_DNA-bd_sf"/>
</dbReference>
<dbReference type="OrthoDB" id="9790442at2"/>
<dbReference type="STRING" id="1499688.BN000_02039"/>
<dbReference type="FunFam" id="3.40.50.2300:FF:000002">
    <property type="entry name" value="DNA-binding response regulator PhoP"/>
    <property type="match status" value="1"/>
</dbReference>
<dbReference type="InterPro" id="IPR039420">
    <property type="entry name" value="WalR-like"/>
</dbReference>
<dbReference type="Pfam" id="PF00486">
    <property type="entry name" value="Trans_reg_C"/>
    <property type="match status" value="1"/>
</dbReference>
<dbReference type="GO" id="GO:0005829">
    <property type="term" value="C:cytosol"/>
    <property type="evidence" value="ECO:0007669"/>
    <property type="project" value="TreeGrafter"/>
</dbReference>
<evidence type="ECO:0000256" key="5">
    <source>
        <dbReference type="ARBA" id="ARBA00023125"/>
    </source>
</evidence>
<dbReference type="InterPro" id="IPR016032">
    <property type="entry name" value="Sig_transdc_resp-reg_C-effctor"/>
</dbReference>
<dbReference type="GO" id="GO:0006355">
    <property type="term" value="P:regulation of DNA-templated transcription"/>
    <property type="evidence" value="ECO:0007669"/>
    <property type="project" value="InterPro"/>
</dbReference>
<keyword evidence="4" id="KW-0805">Transcription regulation</keyword>
<reference evidence="12" key="1">
    <citation type="submission" date="2015-05" db="EMBL/GenBank/DDBJ databases">
        <authorList>
            <person name="Urmite Genomes"/>
        </authorList>
    </citation>
    <scope>NUCLEOTIDE SEQUENCE [LARGE SCALE GENOMIC DNA]</scope>
    <source>
        <strain evidence="12">LF1</strain>
    </source>
</reference>
<evidence type="ECO:0000256" key="2">
    <source>
        <dbReference type="ARBA" id="ARBA00022553"/>
    </source>
</evidence>
<dbReference type="SMART" id="SM00448">
    <property type="entry name" value="REC"/>
    <property type="match status" value="1"/>
</dbReference>
<dbReference type="AlphaFoldDB" id="A0A0U1NW90"/>
<dbReference type="SUPFAM" id="SSF46894">
    <property type="entry name" value="C-terminal effector domain of the bipartite response regulators"/>
    <property type="match status" value="1"/>
</dbReference>
<keyword evidence="5 8" id="KW-0238">DNA-binding</keyword>
<keyword evidence="12" id="KW-1185">Reference proteome</keyword>
<proteinExistence type="predicted"/>
<dbReference type="RefSeq" id="WP_090633863.1">
    <property type="nucleotide sequence ID" value="NZ_CVRB01000002.1"/>
</dbReference>
<dbReference type="InterPro" id="IPR011006">
    <property type="entry name" value="CheY-like_superfamily"/>
</dbReference>
<dbReference type="GO" id="GO:0032993">
    <property type="term" value="C:protein-DNA complex"/>
    <property type="evidence" value="ECO:0007669"/>
    <property type="project" value="TreeGrafter"/>
</dbReference>
<dbReference type="Proteomes" id="UP000199087">
    <property type="component" value="Unassembled WGS sequence"/>
</dbReference>
<feature type="domain" description="Response regulatory" evidence="9">
    <location>
        <begin position="2"/>
        <end position="116"/>
    </location>
</feature>
<gene>
    <name evidence="11" type="ORF">BN000_02039</name>
</gene>
<dbReference type="SUPFAM" id="SSF52172">
    <property type="entry name" value="CheY-like"/>
    <property type="match status" value="1"/>
</dbReference>
<evidence type="ECO:0000256" key="4">
    <source>
        <dbReference type="ARBA" id="ARBA00023015"/>
    </source>
</evidence>
<protein>
    <submittedName>
        <fullName evidence="11">Winged helix family two component transcriptional regulator</fullName>
    </submittedName>
</protein>
<feature type="modified residue" description="4-aspartylphosphate" evidence="7">
    <location>
        <position position="51"/>
    </location>
</feature>
<dbReference type="PANTHER" id="PTHR48111:SF22">
    <property type="entry name" value="REGULATOR OF RPOS"/>
    <property type="match status" value="1"/>
</dbReference>
<dbReference type="PROSITE" id="PS51755">
    <property type="entry name" value="OMPR_PHOB"/>
    <property type="match status" value="1"/>
</dbReference>
<sequence length="223" mass="25906">MRVLVVEDDLPLRKIISRILEEEEYEVDQAEDGEEGYFMATSGEYDLITLDVMLPKMDGFSLLRKLRREGYQTPTLFLTAKDLMEDKVQGLDIGADDYIVKPFAAQELLARVRSLLRRAGKIGVEGKISYGPIILDTHQHEGFINHQGLKLTIKEYELLFYLIQNKEQILTREQIFQRVWGIDSETTDAIVDLYIHYLRKKLASFNYDHLIRTVRGVGYMLKE</sequence>
<evidence type="ECO:0000259" key="9">
    <source>
        <dbReference type="PROSITE" id="PS50110"/>
    </source>
</evidence>
<evidence type="ECO:0000313" key="12">
    <source>
        <dbReference type="Proteomes" id="UP000199087"/>
    </source>
</evidence>
<dbReference type="GO" id="GO:0000156">
    <property type="term" value="F:phosphorelay response regulator activity"/>
    <property type="evidence" value="ECO:0007669"/>
    <property type="project" value="TreeGrafter"/>
</dbReference>
<evidence type="ECO:0000313" key="11">
    <source>
        <dbReference type="EMBL" id="CRK82118.1"/>
    </source>
</evidence>
<evidence type="ECO:0000256" key="8">
    <source>
        <dbReference type="PROSITE-ProRule" id="PRU01091"/>
    </source>
</evidence>
<dbReference type="Gene3D" id="3.40.50.2300">
    <property type="match status" value="1"/>
</dbReference>
<dbReference type="PANTHER" id="PTHR48111">
    <property type="entry name" value="REGULATOR OF RPOS"/>
    <property type="match status" value="1"/>
</dbReference>
<name>A0A0U1NW90_9BACI</name>